<keyword evidence="2" id="KW-1185">Reference proteome</keyword>
<gene>
    <name evidence="1" type="ORF">L1987_63775</name>
</gene>
<proteinExistence type="predicted"/>
<evidence type="ECO:0000313" key="1">
    <source>
        <dbReference type="EMBL" id="KAI3732569.1"/>
    </source>
</evidence>
<accession>A0ACB9CE63</accession>
<dbReference type="Proteomes" id="UP001056120">
    <property type="component" value="Linkage Group LG21"/>
</dbReference>
<evidence type="ECO:0000313" key="2">
    <source>
        <dbReference type="Proteomes" id="UP001056120"/>
    </source>
</evidence>
<comment type="caution">
    <text evidence="1">The sequence shown here is derived from an EMBL/GenBank/DDBJ whole genome shotgun (WGS) entry which is preliminary data.</text>
</comment>
<sequence length="287" mass="32798">MLDQPVKLESGLESGTIVQVMGMFEKTISILSPSSSNFNRITDNRIHDTSSPNNWDDQRSEDSMESVKTEIPAKTKRGCYKRKKGYSTFTNVTSTLVDDGYAWRKYGQKVIINSKHQRNYYRCTYKFEQGCQATKQVQKTDDEPPKYRITYHQHHTCKNLQRAHQIILDPPNPRDHSVLLSFETNTPIERKQASPFPSSTKLKPEGFPSLSMEHEKVSSSDYYTTWNPVTQSSQVSLDTKPMIMSFGLDHEDMVSSGVFSSACSTRRYEIDDVLGSNDFGDILSELY</sequence>
<reference evidence="2" key="1">
    <citation type="journal article" date="2022" name="Mol. Ecol. Resour.">
        <title>The genomes of chicory, endive, great burdock and yacon provide insights into Asteraceae palaeo-polyploidization history and plant inulin production.</title>
        <authorList>
            <person name="Fan W."/>
            <person name="Wang S."/>
            <person name="Wang H."/>
            <person name="Wang A."/>
            <person name="Jiang F."/>
            <person name="Liu H."/>
            <person name="Zhao H."/>
            <person name="Xu D."/>
            <person name="Zhang Y."/>
        </authorList>
    </citation>
    <scope>NUCLEOTIDE SEQUENCE [LARGE SCALE GENOMIC DNA]</scope>
    <source>
        <strain evidence="2">cv. Yunnan</strain>
    </source>
</reference>
<protein>
    <submittedName>
        <fullName evidence="1">Uncharacterized protein</fullName>
    </submittedName>
</protein>
<name>A0ACB9CE63_9ASTR</name>
<reference evidence="1 2" key="2">
    <citation type="journal article" date="2022" name="Mol. Ecol. Resour.">
        <title>The genomes of chicory, endive, great burdock and yacon provide insights into Asteraceae paleo-polyploidization history and plant inulin production.</title>
        <authorList>
            <person name="Fan W."/>
            <person name="Wang S."/>
            <person name="Wang H."/>
            <person name="Wang A."/>
            <person name="Jiang F."/>
            <person name="Liu H."/>
            <person name="Zhao H."/>
            <person name="Xu D."/>
            <person name="Zhang Y."/>
        </authorList>
    </citation>
    <scope>NUCLEOTIDE SEQUENCE [LARGE SCALE GENOMIC DNA]</scope>
    <source>
        <strain evidence="2">cv. Yunnan</strain>
        <tissue evidence="1">Leaves</tissue>
    </source>
</reference>
<dbReference type="EMBL" id="CM042038">
    <property type="protein sequence ID" value="KAI3732569.1"/>
    <property type="molecule type" value="Genomic_DNA"/>
</dbReference>
<organism evidence="1 2">
    <name type="scientific">Smallanthus sonchifolius</name>
    <dbReference type="NCBI Taxonomy" id="185202"/>
    <lineage>
        <taxon>Eukaryota</taxon>
        <taxon>Viridiplantae</taxon>
        <taxon>Streptophyta</taxon>
        <taxon>Embryophyta</taxon>
        <taxon>Tracheophyta</taxon>
        <taxon>Spermatophyta</taxon>
        <taxon>Magnoliopsida</taxon>
        <taxon>eudicotyledons</taxon>
        <taxon>Gunneridae</taxon>
        <taxon>Pentapetalae</taxon>
        <taxon>asterids</taxon>
        <taxon>campanulids</taxon>
        <taxon>Asterales</taxon>
        <taxon>Asteraceae</taxon>
        <taxon>Asteroideae</taxon>
        <taxon>Heliantheae alliance</taxon>
        <taxon>Millerieae</taxon>
        <taxon>Smallanthus</taxon>
    </lineage>
</organism>